<organism evidence="2 3">
    <name type="scientific">Polluticaenibacter yanchengensis</name>
    <dbReference type="NCBI Taxonomy" id="3014562"/>
    <lineage>
        <taxon>Bacteria</taxon>
        <taxon>Pseudomonadati</taxon>
        <taxon>Bacteroidota</taxon>
        <taxon>Chitinophagia</taxon>
        <taxon>Chitinophagales</taxon>
        <taxon>Chitinophagaceae</taxon>
        <taxon>Polluticaenibacter</taxon>
    </lineage>
</organism>
<protein>
    <recommendedName>
        <fullName evidence="4">DUF4468 domain-containing protein</fullName>
    </recommendedName>
</protein>
<feature type="chain" id="PRO_5046389726" description="DUF4468 domain-containing protein" evidence="1">
    <location>
        <begin position="25"/>
        <end position="199"/>
    </location>
</feature>
<evidence type="ECO:0000313" key="2">
    <source>
        <dbReference type="EMBL" id="MDA3616480.1"/>
    </source>
</evidence>
<keyword evidence="3" id="KW-1185">Reference proteome</keyword>
<dbReference type="EMBL" id="JAQGEF010000031">
    <property type="protein sequence ID" value="MDA3616480.1"/>
    <property type="molecule type" value="Genomic_DNA"/>
</dbReference>
<feature type="signal peptide" evidence="1">
    <location>
        <begin position="1"/>
        <end position="24"/>
    </location>
</feature>
<accession>A0ABT4UNT4</accession>
<evidence type="ECO:0008006" key="4">
    <source>
        <dbReference type="Google" id="ProtNLM"/>
    </source>
</evidence>
<evidence type="ECO:0000256" key="1">
    <source>
        <dbReference type="SAM" id="SignalP"/>
    </source>
</evidence>
<gene>
    <name evidence="2" type="ORF">O3P16_16835</name>
</gene>
<dbReference type="RefSeq" id="WP_407032809.1">
    <property type="nucleotide sequence ID" value="NZ_JAQGEF010000031.1"/>
</dbReference>
<proteinExistence type="predicted"/>
<name>A0ABT4UNT4_9BACT</name>
<evidence type="ECO:0000313" key="3">
    <source>
        <dbReference type="Proteomes" id="UP001210231"/>
    </source>
</evidence>
<keyword evidence="1" id="KW-0732">Signal</keyword>
<sequence>MKHISTYLLSIVAFFITLNTSAHDNQLTAGKDSLHLQDYIITVENDTVYGKVKKTVLNSIGNNITLIPLNNNKQKLGYSQIKEYRSNGQKHMIVPQADSKDTSKTHYYNCRVLIDGHSRLLSEDLYDIDKHFVYINNEFYPADNITICDEVWQLLNECSGFAASYKNFQQEHPGKNMVMSKQEKEWKKMLELYNNECGN</sequence>
<dbReference type="Proteomes" id="UP001210231">
    <property type="component" value="Unassembled WGS sequence"/>
</dbReference>
<reference evidence="2 3" key="1">
    <citation type="submission" date="2022-12" db="EMBL/GenBank/DDBJ databases">
        <title>Chitinophagaceae gen. sp. nov., a new member of the family Chitinophagaceae, isolated from soil in a chemical factory.</title>
        <authorList>
            <person name="Ke Z."/>
        </authorList>
    </citation>
    <scope>NUCLEOTIDE SEQUENCE [LARGE SCALE GENOMIC DNA]</scope>
    <source>
        <strain evidence="2 3">LY-5</strain>
    </source>
</reference>
<comment type="caution">
    <text evidence="2">The sequence shown here is derived from an EMBL/GenBank/DDBJ whole genome shotgun (WGS) entry which is preliminary data.</text>
</comment>